<dbReference type="RefSeq" id="WP_268609218.1">
    <property type="nucleotide sequence ID" value="NZ_CP113797.1"/>
</dbReference>
<dbReference type="AlphaFoldDB" id="A0A9E8ZDK5"/>
<organism evidence="1 2">
    <name type="scientific">Thermocoleostomius sinensis A174</name>
    <dbReference type="NCBI Taxonomy" id="2016057"/>
    <lineage>
        <taxon>Bacteria</taxon>
        <taxon>Bacillati</taxon>
        <taxon>Cyanobacteriota</taxon>
        <taxon>Cyanophyceae</taxon>
        <taxon>Oculatellales</taxon>
        <taxon>Oculatellaceae</taxon>
        <taxon>Thermocoleostomius</taxon>
    </lineage>
</organism>
<name>A0A9E8ZDK5_9CYAN</name>
<dbReference type="Proteomes" id="UP001163152">
    <property type="component" value="Chromosome"/>
</dbReference>
<accession>A0A9E8ZDK5</accession>
<dbReference type="EMBL" id="CP113797">
    <property type="protein sequence ID" value="WAL59423.1"/>
    <property type="molecule type" value="Genomic_DNA"/>
</dbReference>
<keyword evidence="2" id="KW-1185">Reference proteome</keyword>
<dbReference type="KEGG" id="tsin:OXH18_19945"/>
<gene>
    <name evidence="1" type="ORF">OXH18_19945</name>
</gene>
<sequence length="379" mass="42029">MVRIVRLFKLTAGYQTTKMAALTVMLMLGVLHTELSLATERLQPMPSLASTSRIRQSHTSCDRLPHHLANRVRRDLARQLQIPRRRLSIVDYRRQVWSDGCLELATPGEFCTQAIVPGWRIELTDGTQRWVYHADETGQTLRLQSHSTTTDETMLPDTVADRILKVAAQESGLSVAELKLVEAQPRLWDGCLGMAPPNGVCTQIAIDGWQAIVTSPTESWVYHSDGTGSDVRFNATASPITGAIGLSFIPAEELFYPGNNVVFQMTTKDGLSGTASKMLLLENGQVVQFVEEQGVETVTELARLSPRQVQVFDQQLQQYSFSHFNGLYYGSPIADTRTITVMGRGGTVRYADTAIDQLPSALQRVIQAWEQLIAANLPE</sequence>
<proteinExistence type="predicted"/>
<reference evidence="1" key="1">
    <citation type="submission" date="2022-12" db="EMBL/GenBank/DDBJ databases">
        <title>Polyphasic identification of a Novel Hot-Spring Cyanobacterium Ocullathermofonsia sinensis gen nov. sp. nov. and Genomic Insights on its Adaptations to the Thermal Habitat.</title>
        <authorList>
            <person name="Daroch M."/>
            <person name="Tang J."/>
            <person name="Jiang Y."/>
        </authorList>
    </citation>
    <scope>NUCLEOTIDE SEQUENCE</scope>
    <source>
        <strain evidence="1">PKUAC-SCTA174</strain>
    </source>
</reference>
<protein>
    <submittedName>
        <fullName evidence="1">Uncharacterized protein</fullName>
    </submittedName>
</protein>
<evidence type="ECO:0000313" key="1">
    <source>
        <dbReference type="EMBL" id="WAL59423.1"/>
    </source>
</evidence>
<evidence type="ECO:0000313" key="2">
    <source>
        <dbReference type="Proteomes" id="UP001163152"/>
    </source>
</evidence>